<dbReference type="PANTHER" id="PTHR20946">
    <property type="entry name" value="SANT AND BTB DOMAIN REGULATOR OF CLASS SWITCH RECOMBINATION"/>
    <property type="match status" value="1"/>
</dbReference>
<sequence length="804" mass="87390">MSLLTRPSSSQARSRAGGGVVEDVHGVSGSGRLVPDARGAIWGSNTYGRRNFYQRSDDANELVRAGAQGSLVGTGTVLAQRESRNRGRLDTNQLAPTSRLVSAASRRTTPGGRVSSPTAGKAPLVATGAGQDENTLQSQEFPQSETKQSGGNAMSPKSVKMPSRSKKKQITIHVYDEARKTQKDFHCGLQELLSGMKYFRGYLSDVQNEEVEMSVHCDVKVFEWLLLYIQGAKSAQLEVNNCVPILISSDFLQMETLVDECVTFIAKSINDVTRLPIDLSCLADPLLVKLARATTEDSLETVRKIPQVGGDTAEDAMASSQNSSARQLLVSKMYRLKLEEMLQGSKLVQWCAYCGNLYAAAAQDITICPQARIVVDSRGKVLARHSPVRRWDLTRYLQALRAQRYTWREIYWHMWGTLLILKCTRCGLYFPICQLAHCSYHTRDPVFAMGENRGSYPCCKAPVLRFNSTQTAHQQGCSARDHLVELSRDWSGGLQRRRSLGGAVADWSWGAGTQGCSAEITWVKLSRDWVVGVPGAVALEIIGELSLIGRGGAGCSARDHLVELAGEVDLAGPFAGKNMSDLVDLMRRHSKMVAMPFRCGLSGVPAAGCATCENRVFTSDLTDCLDAGLDHVGEDEDEDEDSCGTASSNSDSDESSSSSSSSDSSDTESGIRSKMGRVNKGHRYQKKSRLQRSSAQSGAHPLMKYPEAALISLTPKLQRALRQDLVRDDDDLRLNNLINTLDGSRKDTPKDMLSKAAAVSVPTKGAPASKPGRVASARASATQSAAKPAVGASRDKGSRRFTHW</sequence>
<feature type="compositionally biased region" description="Low complexity" evidence="1">
    <location>
        <begin position="647"/>
        <end position="668"/>
    </location>
</feature>
<dbReference type="EMBL" id="LGRX02007159">
    <property type="protein sequence ID" value="KAK3275554.1"/>
    <property type="molecule type" value="Genomic_DNA"/>
</dbReference>
<feature type="compositionally biased region" description="Acidic residues" evidence="1">
    <location>
        <begin position="633"/>
        <end position="642"/>
    </location>
</feature>
<dbReference type="SUPFAM" id="SSF54695">
    <property type="entry name" value="POZ domain"/>
    <property type="match status" value="1"/>
</dbReference>
<dbReference type="InterPro" id="IPR011333">
    <property type="entry name" value="SKP1/BTB/POZ_sf"/>
</dbReference>
<dbReference type="PANTHER" id="PTHR20946:SF0">
    <property type="entry name" value="SANT AND BTB DOMAIN REGULATOR OF CLASS SWITCH RECOMBINATION"/>
    <property type="match status" value="1"/>
</dbReference>
<organism evidence="3 4">
    <name type="scientific">Cymbomonas tetramitiformis</name>
    <dbReference type="NCBI Taxonomy" id="36881"/>
    <lineage>
        <taxon>Eukaryota</taxon>
        <taxon>Viridiplantae</taxon>
        <taxon>Chlorophyta</taxon>
        <taxon>Pyramimonadophyceae</taxon>
        <taxon>Pyramimonadales</taxon>
        <taxon>Pyramimonadaceae</taxon>
        <taxon>Cymbomonas</taxon>
    </lineage>
</organism>
<comment type="caution">
    <text evidence="3">The sequence shown here is derived from an EMBL/GenBank/DDBJ whole genome shotgun (WGS) entry which is preliminary data.</text>
</comment>
<name>A0AAE0L8D6_9CHLO</name>
<dbReference type="InterPro" id="IPR021777">
    <property type="entry name" value="SANBR_BTB"/>
</dbReference>
<proteinExistence type="predicted"/>
<feature type="region of interest" description="Disordered" evidence="1">
    <location>
        <begin position="81"/>
        <end position="166"/>
    </location>
</feature>
<dbReference type="Gene3D" id="3.30.710.10">
    <property type="entry name" value="Potassium Channel Kv1.1, Chain A"/>
    <property type="match status" value="1"/>
</dbReference>
<feature type="compositionally biased region" description="Low complexity" evidence="1">
    <location>
        <begin position="775"/>
        <end position="789"/>
    </location>
</feature>
<feature type="region of interest" description="Disordered" evidence="1">
    <location>
        <begin position="631"/>
        <end position="700"/>
    </location>
</feature>
<feature type="compositionally biased region" description="Polar residues" evidence="1">
    <location>
        <begin position="132"/>
        <end position="152"/>
    </location>
</feature>
<reference evidence="3 4" key="1">
    <citation type="journal article" date="2015" name="Genome Biol. Evol.">
        <title>Comparative Genomics of a Bacterivorous Green Alga Reveals Evolutionary Causalities and Consequences of Phago-Mixotrophic Mode of Nutrition.</title>
        <authorList>
            <person name="Burns J.A."/>
            <person name="Paasch A."/>
            <person name="Narechania A."/>
            <person name="Kim E."/>
        </authorList>
    </citation>
    <scope>NUCLEOTIDE SEQUENCE [LARGE SCALE GENOMIC DNA]</scope>
    <source>
        <strain evidence="3 4">PLY_AMNH</strain>
    </source>
</reference>
<dbReference type="Pfam" id="PF11822">
    <property type="entry name" value="BTB_SANBR"/>
    <property type="match status" value="1"/>
</dbReference>
<protein>
    <recommendedName>
        <fullName evidence="2">SANT and BTB domain-containing protein</fullName>
    </recommendedName>
</protein>
<accession>A0AAE0L8D6</accession>
<feature type="domain" description="SANT and BTB" evidence="2">
    <location>
        <begin position="171"/>
        <end position="262"/>
    </location>
</feature>
<evidence type="ECO:0000256" key="1">
    <source>
        <dbReference type="SAM" id="MobiDB-lite"/>
    </source>
</evidence>
<feature type="compositionally biased region" description="Basic residues" evidence="1">
    <location>
        <begin position="674"/>
        <end position="690"/>
    </location>
</feature>
<feature type="compositionally biased region" description="Polar residues" evidence="1">
    <location>
        <begin position="90"/>
        <end position="108"/>
    </location>
</feature>
<feature type="region of interest" description="Disordered" evidence="1">
    <location>
        <begin position="756"/>
        <end position="804"/>
    </location>
</feature>
<dbReference type="AlphaFoldDB" id="A0AAE0L8D6"/>
<gene>
    <name evidence="3" type="ORF">CYMTET_16324</name>
</gene>
<dbReference type="InterPro" id="IPR045902">
    <property type="entry name" value="SANBR-like"/>
</dbReference>
<evidence type="ECO:0000313" key="3">
    <source>
        <dbReference type="EMBL" id="KAK3275554.1"/>
    </source>
</evidence>
<feature type="region of interest" description="Disordered" evidence="1">
    <location>
        <begin position="1"/>
        <end position="29"/>
    </location>
</feature>
<evidence type="ECO:0000313" key="4">
    <source>
        <dbReference type="Proteomes" id="UP001190700"/>
    </source>
</evidence>
<keyword evidence="4" id="KW-1185">Reference proteome</keyword>
<evidence type="ECO:0000259" key="2">
    <source>
        <dbReference type="Pfam" id="PF11822"/>
    </source>
</evidence>
<dbReference type="Proteomes" id="UP001190700">
    <property type="component" value="Unassembled WGS sequence"/>
</dbReference>